<dbReference type="RefSeq" id="WP_221600463.1">
    <property type="nucleotide sequence ID" value="NZ_JAIGNU010000001.1"/>
</dbReference>
<protein>
    <submittedName>
        <fullName evidence="1">Heavy-metal-associated domain-containing protein</fullName>
    </submittedName>
</protein>
<dbReference type="Proteomes" id="UP000782554">
    <property type="component" value="Unassembled WGS sequence"/>
</dbReference>
<reference evidence="1 2" key="1">
    <citation type="submission" date="2021-08" db="EMBL/GenBank/DDBJ databases">
        <title>Comparative Genomics Analysis of the Genus Qipengyuania Reveals Extensive Genetic Diversity and Metabolic Versatility, Including the Description of Fifteen Novel Species.</title>
        <authorList>
            <person name="Liu Y."/>
        </authorList>
    </citation>
    <scope>NUCLEOTIDE SEQUENCE [LARGE SCALE GENOMIC DNA]</scope>
    <source>
        <strain evidence="1 2">YG27</strain>
    </source>
</reference>
<comment type="caution">
    <text evidence="1">The sequence shown here is derived from an EMBL/GenBank/DDBJ whole genome shotgun (WGS) entry which is preliminary data.</text>
</comment>
<organism evidence="1 2">
    <name type="scientific">Qipengyuania mesophila</name>
    <dbReference type="NCBI Taxonomy" id="2867246"/>
    <lineage>
        <taxon>Bacteria</taxon>
        <taxon>Pseudomonadati</taxon>
        <taxon>Pseudomonadota</taxon>
        <taxon>Alphaproteobacteria</taxon>
        <taxon>Sphingomonadales</taxon>
        <taxon>Erythrobacteraceae</taxon>
        <taxon>Qipengyuania</taxon>
    </lineage>
</organism>
<evidence type="ECO:0000313" key="1">
    <source>
        <dbReference type="EMBL" id="MBX7500311.1"/>
    </source>
</evidence>
<sequence>MSHAISLQPALRRPALLVLALAVLCALGVAVWAQVGGERGIAAVASTSDIQVSGVEVDVSAASGSEARAKAWVEAQRKAWETLDGPELSDSQIEGLVSAIVIEREQLGPKRYIATLGVVFDRQRASRYLGSESEATRSAPMLLLPVTVSAGTQMVYEQRNPWQRAWAEYQAGQSRIDYVRPTGSGGDSLLLTYGQTGRRSRTWWRNALDQFGAADVLVPIAHLRYTYPGGPIEGSFTARFGPDNEYLDGFAMTAASPAELPAMLERAVVRFDRIFELALADGKLRPDPTLNIGTPELSPALQRLLELGRAMRARDQAAVAASQPTAESGDAITAAPIRTPPPEGSVALYTVQVATPDAAAFDSAVSAVRGAPGVRSTGVRSTAIGGTSVMTVSYSGSIGQLAEALRARGFKVSQGSNALAISR</sequence>
<name>A0ABS7JRT0_9SPHN</name>
<keyword evidence="2" id="KW-1185">Reference proteome</keyword>
<accession>A0ABS7JRT0</accession>
<proteinExistence type="predicted"/>
<gene>
    <name evidence="1" type="ORF">K3181_02480</name>
</gene>
<evidence type="ECO:0000313" key="2">
    <source>
        <dbReference type="Proteomes" id="UP000782554"/>
    </source>
</evidence>
<dbReference type="EMBL" id="JAIGNU010000001">
    <property type="protein sequence ID" value="MBX7500311.1"/>
    <property type="molecule type" value="Genomic_DNA"/>
</dbReference>